<evidence type="ECO:0000313" key="2">
    <source>
        <dbReference type="Proteomes" id="UP000006866"/>
    </source>
</evidence>
<evidence type="ECO:0000313" key="1">
    <source>
        <dbReference type="EMBL" id="ADO77690.1"/>
    </source>
</evidence>
<name>E3DP57_HALPG</name>
<dbReference type="RefSeq" id="WP_014553710.1">
    <property type="nucleotide sequence ID" value="NC_017455.1"/>
</dbReference>
<dbReference type="STRING" id="572479.Hprae_1563"/>
<dbReference type="Proteomes" id="UP000006866">
    <property type="component" value="Chromosome"/>
</dbReference>
<dbReference type="PATRIC" id="fig|572479.3.peg.1583"/>
<sequence>MNLLERIKNKKAKSVSIIGMAKNTGKTVTLNHILKLAELSKQKIALTTIGLDGEDKDKVLDNPKPNILLLENMIIANAKQLLIESKLDFKILAATGIDSPLGEIVIAESKESGFIKLSGPSSKYEMQIIKNKLAQYKPDLILIDGALDRRSFSSPALTDATILATGAVTAESVNSIVNKVNYQSELFKLKQSQDQRINQIISNLSLETKVLIISNDYQTKSLKLKTALSNMEEVINSIDSETKAIYFNGALVNKTISTFIEKCAFVNQIEIIVNDATHIFISPMLFNRLNAKNGKIKVKDEINLLGITINPFSPNGTYLDPLELLEKTSKAVAPIPCYEVVLNKMSSGKGVENIGFFE</sequence>
<reference evidence="2" key="1">
    <citation type="submission" date="2010-10" db="EMBL/GenBank/DDBJ databases">
        <title>The complete genome of Halanaerobium praevalens DSM 2228.</title>
        <authorList>
            <consortium name="US DOE Joint Genome Institute (JGI-PGF)"/>
            <person name="Lucas S."/>
            <person name="Copeland A."/>
            <person name="Lapidus A."/>
            <person name="Glavina del Rio T."/>
            <person name="Dalin E."/>
            <person name="Tice H."/>
            <person name="Bruce D."/>
            <person name="Goodwin L."/>
            <person name="Pitluck S."/>
            <person name="Kyrpides N."/>
            <person name="Mavromatis K."/>
            <person name="Ivanova N."/>
            <person name="Ovchinnikova G."/>
            <person name="Chertkov O."/>
            <person name="Detter J.C."/>
            <person name="Han C."/>
            <person name="Larimer F."/>
            <person name="Land M."/>
            <person name="Hauser L."/>
            <person name="Markowitz V."/>
            <person name="Cheng J.-F."/>
            <person name="Hugenholtz P."/>
            <person name="Woyke T."/>
            <person name="Wu D."/>
            <person name="Tindall B."/>
            <person name="Pomrenke H.G."/>
            <person name="Brambilla E."/>
            <person name="Klenk H.-P."/>
            <person name="Eisen J.A."/>
        </authorList>
    </citation>
    <scope>NUCLEOTIDE SEQUENCE [LARGE SCALE GENOMIC DNA]</scope>
    <source>
        <strain evidence="2">ATCC 33744 / DSM 2228 / GSL</strain>
    </source>
</reference>
<protein>
    <submittedName>
        <fullName evidence="1">Uncharacterized protein</fullName>
    </submittedName>
</protein>
<dbReference type="EMBL" id="CP002175">
    <property type="protein sequence ID" value="ADO77690.1"/>
    <property type="molecule type" value="Genomic_DNA"/>
</dbReference>
<keyword evidence="2" id="KW-1185">Reference proteome</keyword>
<reference evidence="1 2" key="2">
    <citation type="journal article" date="2011" name="Stand. Genomic Sci.">
        <title>Complete genome sequence of the extremely halophilic Halanaerobium praevalens type strain (GSL).</title>
        <authorList>
            <person name="Ivanova N."/>
            <person name="Sikorski J."/>
            <person name="Chertkov O."/>
            <person name="Nolan M."/>
            <person name="Lucas S."/>
            <person name="Hammon N."/>
            <person name="Deshpande S."/>
            <person name="Cheng J.F."/>
            <person name="Tapia R."/>
            <person name="Han C."/>
            <person name="Goodwin L."/>
            <person name="Pitluck S."/>
            <person name="Huntemann M."/>
            <person name="Liolios K."/>
            <person name="Pagani I."/>
            <person name="Mavromatis K."/>
            <person name="Ovchinikova G."/>
            <person name="Pati A."/>
            <person name="Chen A."/>
            <person name="Palaniappan K."/>
            <person name="Land M."/>
            <person name="Hauser L."/>
            <person name="Brambilla E.M."/>
            <person name="Kannan K.P."/>
            <person name="Rohde M."/>
            <person name="Tindall B.J."/>
            <person name="Goker M."/>
            <person name="Detter J.C."/>
            <person name="Woyke T."/>
            <person name="Bristow J."/>
            <person name="Eisen J.A."/>
            <person name="Markowitz V."/>
            <person name="Hugenholtz P."/>
            <person name="Kyrpides N.C."/>
            <person name="Klenk H.P."/>
            <person name="Lapidus A."/>
        </authorList>
    </citation>
    <scope>NUCLEOTIDE SEQUENCE [LARGE SCALE GENOMIC DNA]</scope>
    <source>
        <strain evidence="2">ATCC 33744 / DSM 2228 / GSL</strain>
    </source>
</reference>
<dbReference type="KEGG" id="hpk:Hprae_1563"/>
<proteinExistence type="predicted"/>
<dbReference type="eggNOG" id="ENOG502Z9AE">
    <property type="taxonomic scope" value="Bacteria"/>
</dbReference>
<organism evidence="1 2">
    <name type="scientific">Halanaerobium praevalens (strain ATCC 33744 / DSM 2228 / GSL)</name>
    <dbReference type="NCBI Taxonomy" id="572479"/>
    <lineage>
        <taxon>Bacteria</taxon>
        <taxon>Bacillati</taxon>
        <taxon>Bacillota</taxon>
        <taxon>Clostridia</taxon>
        <taxon>Halanaerobiales</taxon>
        <taxon>Halanaerobiaceae</taxon>
        <taxon>Halanaerobium</taxon>
    </lineage>
</organism>
<gene>
    <name evidence="1" type="ordered locus">Hprae_1563</name>
</gene>
<dbReference type="HOGENOM" id="CLU_065107_0_0_9"/>
<dbReference type="OrthoDB" id="9783544at2"/>
<accession>E3DP57</accession>
<dbReference type="AlphaFoldDB" id="E3DP57"/>